<comment type="caution">
    <text evidence="1">The sequence shown here is derived from an EMBL/GenBank/DDBJ whole genome shotgun (WGS) entry which is preliminary data.</text>
</comment>
<evidence type="ECO:0000313" key="1">
    <source>
        <dbReference type="EMBL" id="KAJ2806431.1"/>
    </source>
</evidence>
<keyword evidence="2" id="KW-1185">Reference proteome</keyword>
<reference evidence="1" key="1">
    <citation type="submission" date="2022-07" db="EMBL/GenBank/DDBJ databases">
        <title>Phylogenomic reconstructions and comparative analyses of Kickxellomycotina fungi.</title>
        <authorList>
            <person name="Reynolds N.K."/>
            <person name="Stajich J.E."/>
            <person name="Barry K."/>
            <person name="Grigoriev I.V."/>
            <person name="Crous P."/>
            <person name="Smith M.E."/>
        </authorList>
    </citation>
    <scope>NUCLEOTIDE SEQUENCE</scope>
    <source>
        <strain evidence="1">BCRC 34780</strain>
    </source>
</reference>
<gene>
    <name evidence="1" type="ORF">H4R21_000871</name>
</gene>
<organism evidence="1 2">
    <name type="scientific">Coemansia helicoidea</name>
    <dbReference type="NCBI Taxonomy" id="1286919"/>
    <lineage>
        <taxon>Eukaryota</taxon>
        <taxon>Fungi</taxon>
        <taxon>Fungi incertae sedis</taxon>
        <taxon>Zoopagomycota</taxon>
        <taxon>Kickxellomycotina</taxon>
        <taxon>Kickxellomycetes</taxon>
        <taxon>Kickxellales</taxon>
        <taxon>Kickxellaceae</taxon>
        <taxon>Coemansia</taxon>
    </lineage>
</organism>
<dbReference type="Proteomes" id="UP001140087">
    <property type="component" value="Unassembled WGS sequence"/>
</dbReference>
<dbReference type="EMBL" id="JANBUN010000141">
    <property type="protein sequence ID" value="KAJ2806431.1"/>
    <property type="molecule type" value="Genomic_DNA"/>
</dbReference>
<protein>
    <submittedName>
        <fullName evidence="1">Uncharacterized protein</fullName>
    </submittedName>
</protein>
<proteinExistence type="predicted"/>
<accession>A0ACC1LF10</accession>
<evidence type="ECO:0000313" key="2">
    <source>
        <dbReference type="Proteomes" id="UP001140087"/>
    </source>
</evidence>
<name>A0ACC1LF10_9FUNG</name>
<sequence>MPANAPPASDAADQQGGAWTTVRGKTSGRSHARAVRGPARDVGPPSAAARPGRPGPVAKTLTFSPISTLGLLRVEGPIDWMAWKQPPRELVCFPGVNTVLFRLQPGVAPDAVCLAVGNVLGNCFLAAEICNRHNAVVLRFVKESDAETISGQSLNVDGIELTPMIAIGGPGSIARIKARYEIRPNPQVVTTHLHTAFNKFGKILDIVMLTEGGIVSTTAYVILERPADAALIPSVIIQDGYQIDVRVETETESFKYCKTEGRRSFL</sequence>